<dbReference type="AlphaFoldDB" id="A0A835VJE6"/>
<dbReference type="InterPro" id="IPR034561">
    <property type="entry name" value="SNI1"/>
</dbReference>
<dbReference type="PANTHER" id="PTHR37243:SF2">
    <property type="entry name" value="NEGATIVE REGULATOR OF SYSTEMIC ACQUIRED RESISTANCE SNI1"/>
    <property type="match status" value="1"/>
</dbReference>
<name>A0A835VJE6_VANPL</name>
<dbReference type="EMBL" id="JADCNL010000001">
    <property type="protein sequence ID" value="KAG0499210.1"/>
    <property type="molecule type" value="Genomic_DNA"/>
</dbReference>
<dbReference type="Proteomes" id="UP000636800">
    <property type="component" value="Chromosome 1"/>
</dbReference>
<dbReference type="GO" id="GO:0000976">
    <property type="term" value="F:transcription cis-regulatory region binding"/>
    <property type="evidence" value="ECO:0007669"/>
    <property type="project" value="TreeGrafter"/>
</dbReference>
<accession>A0A835VJE6</accession>
<evidence type="ECO:0000313" key="1">
    <source>
        <dbReference type="EMBL" id="KAG0499210.1"/>
    </source>
</evidence>
<evidence type="ECO:0000313" key="2">
    <source>
        <dbReference type="Proteomes" id="UP000636800"/>
    </source>
</evidence>
<gene>
    <name evidence="1" type="ORF">HPP92_003901</name>
</gene>
<dbReference type="GO" id="GO:0006974">
    <property type="term" value="P:DNA damage response"/>
    <property type="evidence" value="ECO:0007669"/>
    <property type="project" value="InterPro"/>
</dbReference>
<reference evidence="1 2" key="1">
    <citation type="journal article" date="2020" name="Nat. Food">
        <title>A phased Vanilla planifolia genome enables genetic improvement of flavour and production.</title>
        <authorList>
            <person name="Hasing T."/>
            <person name="Tang H."/>
            <person name="Brym M."/>
            <person name="Khazi F."/>
            <person name="Huang T."/>
            <person name="Chambers A.H."/>
        </authorList>
    </citation>
    <scope>NUCLEOTIDE SEQUENCE [LARGE SCALE GENOMIC DNA]</scope>
    <source>
        <tissue evidence="1">Leaf</tissue>
    </source>
</reference>
<dbReference type="OrthoDB" id="511529at2759"/>
<sequence>MGSPGKSIQGLEDNSLAILDSSGVGDARDVHDDRLSFLEAVRAACLASVPPSPPTWKMYDAILHILLYGRSLELTMASYLLLTELDKHYPRVYWKLPNDSIPSSIANGELIVNKEAWSPFWFGSDKPYGEATGDSRDTKELYDSLKFSILLEEIAFNAKSGIKITEKMMLFQYLIYVLEADFLPLHASYKETLDWDLLRESMLCMLLASRKLNYKSVVRICMSLISTRCYHENNISDMVNDAKSISAELLDSCNVGLPFVYTEILRATCAVVQKLLVLIMELDVVRKEADSLGLVSRSDGFRFPIVDTILDELTYNKDQISLFLQARTFFCFVLYL</sequence>
<organism evidence="1 2">
    <name type="scientific">Vanilla planifolia</name>
    <name type="common">Vanilla</name>
    <dbReference type="NCBI Taxonomy" id="51239"/>
    <lineage>
        <taxon>Eukaryota</taxon>
        <taxon>Viridiplantae</taxon>
        <taxon>Streptophyta</taxon>
        <taxon>Embryophyta</taxon>
        <taxon>Tracheophyta</taxon>
        <taxon>Spermatophyta</taxon>
        <taxon>Magnoliopsida</taxon>
        <taxon>Liliopsida</taxon>
        <taxon>Asparagales</taxon>
        <taxon>Orchidaceae</taxon>
        <taxon>Vanilloideae</taxon>
        <taxon>Vanilleae</taxon>
        <taxon>Vanilla</taxon>
    </lineage>
</organism>
<dbReference type="GO" id="GO:0005634">
    <property type="term" value="C:nucleus"/>
    <property type="evidence" value="ECO:0007669"/>
    <property type="project" value="InterPro"/>
</dbReference>
<dbReference type="GO" id="GO:0010113">
    <property type="term" value="P:negative regulation of systemic acquired resistance"/>
    <property type="evidence" value="ECO:0007669"/>
    <property type="project" value="TreeGrafter"/>
</dbReference>
<dbReference type="PANTHER" id="PTHR37243">
    <property type="entry name" value="NEGATIVE REGULATOR OF SYSTEMIC ACQUIRED RESISTANCE SNI1"/>
    <property type="match status" value="1"/>
</dbReference>
<proteinExistence type="predicted"/>
<dbReference type="GO" id="GO:0045892">
    <property type="term" value="P:negative regulation of DNA-templated transcription"/>
    <property type="evidence" value="ECO:0007669"/>
    <property type="project" value="InterPro"/>
</dbReference>
<dbReference type="GO" id="GO:0030915">
    <property type="term" value="C:Smc5-Smc6 complex"/>
    <property type="evidence" value="ECO:0007669"/>
    <property type="project" value="InterPro"/>
</dbReference>
<keyword evidence="2" id="KW-1185">Reference proteome</keyword>
<comment type="caution">
    <text evidence="1">The sequence shown here is derived from an EMBL/GenBank/DDBJ whole genome shotgun (WGS) entry which is preliminary data.</text>
</comment>
<protein>
    <submittedName>
        <fullName evidence="1">Uncharacterized protein</fullName>
    </submittedName>
</protein>